<dbReference type="EMBL" id="SNRY01001698">
    <property type="protein sequence ID" value="KAA6329128.1"/>
    <property type="molecule type" value="Genomic_DNA"/>
</dbReference>
<sequence length="55" mass="6362">MPYKTKKRLLQGAVCFGLSSGDCFVTCKIYKKIKLTISEIKEDVNQCNYHLNKDF</sequence>
<proteinExistence type="predicted"/>
<accession>A0A5J4R626</accession>
<name>A0A5J4R626_9ZZZZ</name>
<gene>
    <name evidence="1" type="ORF">EZS27_022037</name>
</gene>
<comment type="caution">
    <text evidence="1">The sequence shown here is derived from an EMBL/GenBank/DDBJ whole genome shotgun (WGS) entry which is preliminary data.</text>
</comment>
<dbReference type="AlphaFoldDB" id="A0A5J4R626"/>
<evidence type="ECO:0000313" key="1">
    <source>
        <dbReference type="EMBL" id="KAA6329128.1"/>
    </source>
</evidence>
<reference evidence="1" key="1">
    <citation type="submission" date="2019-03" db="EMBL/GenBank/DDBJ databases">
        <title>Single cell metagenomics reveals metabolic interactions within the superorganism composed of flagellate Streblomastix strix and complex community of Bacteroidetes bacteria on its surface.</title>
        <authorList>
            <person name="Treitli S.C."/>
            <person name="Kolisko M."/>
            <person name="Husnik F."/>
            <person name="Keeling P."/>
            <person name="Hampl V."/>
        </authorList>
    </citation>
    <scope>NUCLEOTIDE SEQUENCE</scope>
    <source>
        <strain evidence="1">STM</strain>
    </source>
</reference>
<protein>
    <submittedName>
        <fullName evidence="1">Uncharacterized protein</fullName>
    </submittedName>
</protein>
<organism evidence="1">
    <name type="scientific">termite gut metagenome</name>
    <dbReference type="NCBI Taxonomy" id="433724"/>
    <lineage>
        <taxon>unclassified sequences</taxon>
        <taxon>metagenomes</taxon>
        <taxon>organismal metagenomes</taxon>
    </lineage>
</organism>